<comment type="caution">
    <text evidence="5">The sequence shown here is derived from an EMBL/GenBank/DDBJ whole genome shotgun (WGS) entry which is preliminary data.</text>
</comment>
<dbReference type="SMART" id="SM00861">
    <property type="entry name" value="Transket_pyr"/>
    <property type="match status" value="1"/>
</dbReference>
<gene>
    <name evidence="5" type="ORF">F4Y60_12495</name>
</gene>
<comment type="similarity">
    <text evidence="2">Belongs to the transketolase family.</text>
</comment>
<dbReference type="SUPFAM" id="SSF52922">
    <property type="entry name" value="TK C-terminal domain-like"/>
    <property type="match status" value="1"/>
</dbReference>
<dbReference type="Gene3D" id="3.40.50.970">
    <property type="match status" value="1"/>
</dbReference>
<evidence type="ECO:0000256" key="1">
    <source>
        <dbReference type="ARBA" id="ARBA00001964"/>
    </source>
</evidence>
<evidence type="ECO:0000259" key="4">
    <source>
        <dbReference type="SMART" id="SM00861"/>
    </source>
</evidence>
<dbReference type="PANTHER" id="PTHR43825:SF1">
    <property type="entry name" value="TRANSKETOLASE-LIKE PYRIMIDINE-BINDING DOMAIN-CONTAINING PROTEIN"/>
    <property type="match status" value="1"/>
</dbReference>
<dbReference type="SUPFAM" id="SSF52518">
    <property type="entry name" value="Thiamin diphosphate-binding fold (THDP-binding)"/>
    <property type="match status" value="1"/>
</dbReference>
<evidence type="ECO:0000256" key="3">
    <source>
        <dbReference type="ARBA" id="ARBA00023052"/>
    </source>
</evidence>
<dbReference type="InterPro" id="IPR033248">
    <property type="entry name" value="Transketolase_C"/>
</dbReference>
<accession>A0A6B0Y2F0</accession>
<dbReference type="AlphaFoldDB" id="A0A6B0Y2F0"/>
<organism evidence="5">
    <name type="scientific">Boseongicola sp. SB0664_bin_43</name>
    <dbReference type="NCBI Taxonomy" id="2604844"/>
    <lineage>
        <taxon>Bacteria</taxon>
        <taxon>Pseudomonadati</taxon>
        <taxon>Pseudomonadota</taxon>
        <taxon>Alphaproteobacteria</taxon>
        <taxon>Rhodobacterales</taxon>
        <taxon>Paracoccaceae</taxon>
        <taxon>Boseongicola</taxon>
    </lineage>
</organism>
<dbReference type="Pfam" id="PF02779">
    <property type="entry name" value="Transket_pyr"/>
    <property type="match status" value="1"/>
</dbReference>
<dbReference type="PANTHER" id="PTHR43825">
    <property type="entry name" value="PYRUVATE DEHYDROGENASE E1 COMPONENT"/>
    <property type="match status" value="1"/>
</dbReference>
<sequence length="327" mass="34665">MTGTLTKLEAADFINRSFKPLPRSYGDALVEAARADKRIVALCADLVPPTETDRFRDELPGRFHNVGIAEANMIGMAGGMARSGEIPFCHSFCAFITKRVLDQITMQAAYPNLPVKIVGFLPGVATLLGVSHQAIEDVAILRAVPNMAIFEPSGPEYHAAMVKLALDWDGPAYLRMKRPETTPPPFEPRSLEIGKGVVRREGGDLTIMAAGLCVSAALNAAGTLSDEGIEAGVVDMASLKPIDEALIVERARTTGAIITVENHNIIGGLGSAVSEVLADAGIGLPFRRVGVRDHFCEGGTSSYLMSKFGLDAPAVAAAARDVVNRKG</sequence>
<keyword evidence="3" id="KW-0786">Thiamine pyrophosphate</keyword>
<dbReference type="InterPro" id="IPR009014">
    <property type="entry name" value="Transketo_C/PFOR_II"/>
</dbReference>
<dbReference type="Pfam" id="PF02780">
    <property type="entry name" value="Transketolase_C"/>
    <property type="match status" value="1"/>
</dbReference>
<reference evidence="5" key="1">
    <citation type="submission" date="2019-09" db="EMBL/GenBank/DDBJ databases">
        <title>Characterisation of the sponge microbiome using genome-centric metagenomics.</title>
        <authorList>
            <person name="Engelberts J.P."/>
            <person name="Robbins S.J."/>
            <person name="De Goeij J.M."/>
            <person name="Aranda M."/>
            <person name="Bell S.C."/>
            <person name="Webster N.S."/>
        </authorList>
    </citation>
    <scope>NUCLEOTIDE SEQUENCE</scope>
    <source>
        <strain evidence="5">SB0664_bin_43</strain>
    </source>
</reference>
<dbReference type="FunFam" id="3.40.50.970:FF:000129">
    <property type="entry name" value="Transketolase"/>
    <property type="match status" value="1"/>
</dbReference>
<dbReference type="InterPro" id="IPR051157">
    <property type="entry name" value="PDH/Transketolase"/>
</dbReference>
<dbReference type="Gene3D" id="3.40.50.920">
    <property type="match status" value="1"/>
</dbReference>
<proteinExistence type="inferred from homology"/>
<name>A0A6B0Y2F0_9RHOB</name>
<dbReference type="InterPro" id="IPR005475">
    <property type="entry name" value="Transketolase-like_Pyr-bd"/>
</dbReference>
<dbReference type="CDD" id="cd07033">
    <property type="entry name" value="TPP_PYR_DXS_TK_like"/>
    <property type="match status" value="1"/>
</dbReference>
<dbReference type="EMBL" id="VXRY01000514">
    <property type="protein sequence ID" value="MXY34878.1"/>
    <property type="molecule type" value="Genomic_DNA"/>
</dbReference>
<evidence type="ECO:0000313" key="5">
    <source>
        <dbReference type="EMBL" id="MXY34878.1"/>
    </source>
</evidence>
<protein>
    <recommendedName>
        <fullName evidence="4">Transketolase-like pyrimidine-binding domain-containing protein</fullName>
    </recommendedName>
</protein>
<dbReference type="InterPro" id="IPR029061">
    <property type="entry name" value="THDP-binding"/>
</dbReference>
<comment type="cofactor">
    <cofactor evidence="1">
        <name>thiamine diphosphate</name>
        <dbReference type="ChEBI" id="CHEBI:58937"/>
    </cofactor>
</comment>
<evidence type="ECO:0000256" key="2">
    <source>
        <dbReference type="ARBA" id="ARBA00007131"/>
    </source>
</evidence>
<feature type="domain" description="Transketolase-like pyrimidine-binding" evidence="4">
    <location>
        <begin position="19"/>
        <end position="184"/>
    </location>
</feature>